<dbReference type="InterPro" id="IPR032465">
    <property type="entry name" value="ACMSD"/>
</dbReference>
<proteinExistence type="predicted"/>
<keyword evidence="2" id="KW-0378">Hydrolase</keyword>
<organism evidence="2 3">
    <name type="scientific">Prauserella muralis</name>
    <dbReference type="NCBI Taxonomy" id="588067"/>
    <lineage>
        <taxon>Bacteria</taxon>
        <taxon>Bacillati</taxon>
        <taxon>Actinomycetota</taxon>
        <taxon>Actinomycetes</taxon>
        <taxon>Pseudonocardiales</taxon>
        <taxon>Pseudonocardiaceae</taxon>
        <taxon>Prauserella</taxon>
    </lineage>
</organism>
<evidence type="ECO:0000313" key="2">
    <source>
        <dbReference type="EMBL" id="PXY22594.1"/>
    </source>
</evidence>
<reference evidence="2 3" key="1">
    <citation type="submission" date="2016-07" db="EMBL/GenBank/DDBJ databases">
        <title>Draft genome sequence of Prauserella muralis DSM 45305, isolated from a mould-covered wall in an indoor environment.</title>
        <authorList>
            <person name="Ruckert C."/>
            <person name="Albersmeier A."/>
            <person name="Jiang C.-L."/>
            <person name="Jiang Y."/>
            <person name="Kalinowski J."/>
            <person name="Schneider O."/>
            <person name="Winkler A."/>
            <person name="Zotchev S.B."/>
        </authorList>
    </citation>
    <scope>NUCLEOTIDE SEQUENCE [LARGE SCALE GENOMIC DNA]</scope>
    <source>
        <strain evidence="2 3">DSM 45305</strain>
    </source>
</reference>
<comment type="caution">
    <text evidence="2">The sequence shown here is derived from an EMBL/GenBank/DDBJ whole genome shotgun (WGS) entry which is preliminary data.</text>
</comment>
<dbReference type="GO" id="GO:0016787">
    <property type="term" value="F:hydrolase activity"/>
    <property type="evidence" value="ECO:0007669"/>
    <property type="project" value="UniProtKB-KW"/>
</dbReference>
<accession>A0A2V4ARD0</accession>
<dbReference type="SUPFAM" id="SSF51556">
    <property type="entry name" value="Metallo-dependent hydrolases"/>
    <property type="match status" value="1"/>
</dbReference>
<dbReference type="GO" id="GO:0019748">
    <property type="term" value="P:secondary metabolic process"/>
    <property type="evidence" value="ECO:0007669"/>
    <property type="project" value="TreeGrafter"/>
</dbReference>
<dbReference type="AlphaFoldDB" id="A0A2V4ARD0"/>
<dbReference type="GO" id="GO:0005737">
    <property type="term" value="C:cytoplasm"/>
    <property type="evidence" value="ECO:0007669"/>
    <property type="project" value="TreeGrafter"/>
</dbReference>
<name>A0A2V4ARD0_9PSEU</name>
<dbReference type="OrthoDB" id="4456265at2"/>
<sequence>MAEPAQVDVHQHLWPEEFVEALRRRTVPPRLDGWTLHLAGEPPYAVDPAHHDVAARAGREARTGAAHALVSLSSPLGIEWLAGEEAAPLLDAWHEGALALPAPFRAWAAASVAEPDPGSLRVALERGCVGLQLPADALTTPAAIERLTPLLAECERQDRPVLVHPGRVPGHAGPALPGWWAPVVDYVAQLHAAWWAWHAVGRSLLPRLRICFAAAAGLAPVHHERLVARGGQFSHVDPDVFVETSSYGPRALDALIRVLGIDPVVFGTDRPYAEPTDPGLGDAATHAIRRANPRRLLKGVFDDR</sequence>
<dbReference type="EMBL" id="MASW01000005">
    <property type="protein sequence ID" value="PXY22594.1"/>
    <property type="molecule type" value="Genomic_DNA"/>
</dbReference>
<dbReference type="Gene3D" id="3.20.20.140">
    <property type="entry name" value="Metal-dependent hydrolases"/>
    <property type="match status" value="1"/>
</dbReference>
<keyword evidence="3" id="KW-1185">Reference proteome</keyword>
<dbReference type="GO" id="GO:0016831">
    <property type="term" value="F:carboxy-lyase activity"/>
    <property type="evidence" value="ECO:0007669"/>
    <property type="project" value="InterPro"/>
</dbReference>
<dbReference type="RefSeq" id="WP_112283192.1">
    <property type="nucleotide sequence ID" value="NZ_MASW01000005.1"/>
</dbReference>
<dbReference type="Pfam" id="PF04909">
    <property type="entry name" value="Amidohydro_2"/>
    <property type="match status" value="1"/>
</dbReference>
<evidence type="ECO:0000259" key="1">
    <source>
        <dbReference type="Pfam" id="PF04909"/>
    </source>
</evidence>
<dbReference type="InterPro" id="IPR006680">
    <property type="entry name" value="Amidohydro-rel"/>
</dbReference>
<dbReference type="InterPro" id="IPR032466">
    <property type="entry name" value="Metal_Hydrolase"/>
</dbReference>
<dbReference type="PANTHER" id="PTHR21240:SF28">
    <property type="entry name" value="ISO-OROTATE DECARBOXYLASE (EUROFUNG)"/>
    <property type="match status" value="1"/>
</dbReference>
<dbReference type="PANTHER" id="PTHR21240">
    <property type="entry name" value="2-AMINO-3-CARBOXYLMUCONATE-6-SEMIALDEHYDE DECARBOXYLASE"/>
    <property type="match status" value="1"/>
</dbReference>
<dbReference type="Proteomes" id="UP000249915">
    <property type="component" value="Unassembled WGS sequence"/>
</dbReference>
<evidence type="ECO:0000313" key="3">
    <source>
        <dbReference type="Proteomes" id="UP000249915"/>
    </source>
</evidence>
<protein>
    <submittedName>
        <fullName evidence="2">Amidohydrolase</fullName>
    </submittedName>
</protein>
<feature type="domain" description="Amidohydrolase-related" evidence="1">
    <location>
        <begin position="7"/>
        <end position="278"/>
    </location>
</feature>
<gene>
    <name evidence="2" type="ORF">BAY60_22455</name>
</gene>